<evidence type="ECO:0000256" key="5">
    <source>
        <dbReference type="ARBA" id="ARBA00022989"/>
    </source>
</evidence>
<feature type="domain" description="Acyltransferase 3" evidence="8">
    <location>
        <begin position="14"/>
        <end position="305"/>
    </location>
</feature>
<feature type="transmembrane region" description="Helical" evidence="7">
    <location>
        <begin position="118"/>
        <end position="140"/>
    </location>
</feature>
<comment type="similarity">
    <text evidence="2">Belongs to the acyltransferase 3 family.</text>
</comment>
<keyword evidence="4 7" id="KW-0812">Transmembrane</keyword>
<keyword evidence="5 7" id="KW-1133">Transmembrane helix</keyword>
<dbReference type="PATRIC" id="fig|1235785.3.peg.1610"/>
<feature type="transmembrane region" description="Helical" evidence="7">
    <location>
        <begin position="169"/>
        <end position="187"/>
    </location>
</feature>
<dbReference type="InterPro" id="IPR002656">
    <property type="entry name" value="Acyl_transf_3_dom"/>
</dbReference>
<sequence length="330" mass="38519">MVPVIDMNKKIYYQELDIVKGIAILLVIMGHAFTNHPVDIKGNMPELFQFMINNAQMPLFFVASGFLFNLKERWNEIICKKTFRILIPYLAFSIITIVLRTVFASYTNSGAPSITKVLISVLTGGYYWFLYGLMVMMIICRLWGTKQMLIIIALGSIFISIVLPENSPIIVQKIFHYLFFFISGVFMKSVYELISVNNWKIYLIVSLFSFVIYITLGNYQYIIVKLYIAPTFGCIAFWSISIVIRKCFKRELFLSYFGRYSLQYYLNHLLIVLPCYYLAKYIGFHSSFASWLVIVCATIFISFVMFKLEKQYYISRLICGFQSYKANKLY</sequence>
<dbReference type="GO" id="GO:0005886">
    <property type="term" value="C:plasma membrane"/>
    <property type="evidence" value="ECO:0007669"/>
    <property type="project" value="UniProtKB-SubCell"/>
</dbReference>
<feature type="transmembrane region" description="Helical" evidence="7">
    <location>
        <begin position="21"/>
        <end position="38"/>
    </location>
</feature>
<dbReference type="Proteomes" id="UP000014207">
    <property type="component" value="Unassembled WGS sequence"/>
</dbReference>
<evidence type="ECO:0000313" key="10">
    <source>
        <dbReference type="Proteomes" id="UP000014207"/>
    </source>
</evidence>
<dbReference type="PANTHER" id="PTHR40074:SF2">
    <property type="entry name" value="O-ACETYLTRANSFERASE WECH"/>
    <property type="match status" value="1"/>
</dbReference>
<evidence type="ECO:0000256" key="1">
    <source>
        <dbReference type="ARBA" id="ARBA00004651"/>
    </source>
</evidence>
<feature type="transmembrane region" description="Helical" evidence="7">
    <location>
        <begin position="288"/>
        <end position="306"/>
    </location>
</feature>
<accession>R9HB37</accession>
<evidence type="ECO:0000256" key="4">
    <source>
        <dbReference type="ARBA" id="ARBA00022692"/>
    </source>
</evidence>
<dbReference type="Pfam" id="PF01757">
    <property type="entry name" value="Acyl_transf_3"/>
    <property type="match status" value="1"/>
</dbReference>
<evidence type="ECO:0000256" key="6">
    <source>
        <dbReference type="ARBA" id="ARBA00023136"/>
    </source>
</evidence>
<protein>
    <recommendedName>
        <fullName evidence="8">Acyltransferase 3 domain-containing protein</fullName>
    </recommendedName>
</protein>
<feature type="transmembrane region" description="Helical" evidence="7">
    <location>
        <begin position="199"/>
        <end position="216"/>
    </location>
</feature>
<keyword evidence="3" id="KW-1003">Cell membrane</keyword>
<evidence type="ECO:0000313" key="9">
    <source>
        <dbReference type="EMBL" id="EOS01237.1"/>
    </source>
</evidence>
<evidence type="ECO:0000256" key="2">
    <source>
        <dbReference type="ARBA" id="ARBA00007400"/>
    </source>
</evidence>
<gene>
    <name evidence="9" type="ORF">C799_01615</name>
</gene>
<feature type="transmembrane region" description="Helical" evidence="7">
    <location>
        <begin position="222"/>
        <end position="244"/>
    </location>
</feature>
<dbReference type="GO" id="GO:0009246">
    <property type="term" value="P:enterobacterial common antigen biosynthetic process"/>
    <property type="evidence" value="ECO:0007669"/>
    <property type="project" value="TreeGrafter"/>
</dbReference>
<proteinExistence type="inferred from homology"/>
<evidence type="ECO:0000256" key="7">
    <source>
        <dbReference type="SAM" id="Phobius"/>
    </source>
</evidence>
<comment type="caution">
    <text evidence="9">The sequence shown here is derived from an EMBL/GenBank/DDBJ whole genome shotgun (WGS) entry which is preliminary data.</text>
</comment>
<reference evidence="9 10" key="1">
    <citation type="submission" date="2013-04" db="EMBL/GenBank/DDBJ databases">
        <title>The Genome Sequence of Bacteroides thetaiotaomicron dnLKV9.</title>
        <authorList>
            <consortium name="The Broad Institute Genomics Platform"/>
            <consortium name="The Broad Institute Genome Sequencing Center for Infectious Disease"/>
            <person name="Earl A."/>
            <person name="Xavier R."/>
            <person name="Kuhn K."/>
            <person name="Stappenbeck T."/>
            <person name="Walker B."/>
            <person name="Young S."/>
            <person name="Zeng Q."/>
            <person name="Gargeya S."/>
            <person name="Fitzgerald M."/>
            <person name="Haas B."/>
            <person name="Abouelleil A."/>
            <person name="Allen A.W."/>
            <person name="Alvarado L."/>
            <person name="Arachchi H.M."/>
            <person name="Berlin A.M."/>
            <person name="Chapman S.B."/>
            <person name="Gainer-Dewar J."/>
            <person name="Goldberg J."/>
            <person name="Griggs A."/>
            <person name="Gujja S."/>
            <person name="Hansen M."/>
            <person name="Howarth C."/>
            <person name="Imamovic A."/>
            <person name="Ireland A."/>
            <person name="Larimer J."/>
            <person name="McCowan C."/>
            <person name="Murphy C."/>
            <person name="Pearson M."/>
            <person name="Poon T.W."/>
            <person name="Priest M."/>
            <person name="Roberts A."/>
            <person name="Saif S."/>
            <person name="Shea T."/>
            <person name="Sisk P."/>
            <person name="Sykes S."/>
            <person name="Wortman J."/>
            <person name="Nusbaum C."/>
            <person name="Birren B."/>
        </authorList>
    </citation>
    <scope>NUCLEOTIDE SEQUENCE [LARGE SCALE GENOMIC DNA]</scope>
    <source>
        <strain evidence="10">dnLKV9</strain>
    </source>
</reference>
<organism evidence="9 10">
    <name type="scientific">Bacteroides thetaiotaomicron dnLKV9</name>
    <dbReference type="NCBI Taxonomy" id="1235785"/>
    <lineage>
        <taxon>Bacteria</taxon>
        <taxon>Pseudomonadati</taxon>
        <taxon>Bacteroidota</taxon>
        <taxon>Bacteroidia</taxon>
        <taxon>Bacteroidales</taxon>
        <taxon>Bacteroidaceae</taxon>
        <taxon>Bacteroides</taxon>
    </lineage>
</organism>
<comment type="subcellular location">
    <subcellularLocation>
        <location evidence="1">Cell membrane</location>
        <topology evidence="1">Multi-pass membrane protein</topology>
    </subcellularLocation>
</comment>
<dbReference type="GO" id="GO:0016413">
    <property type="term" value="F:O-acetyltransferase activity"/>
    <property type="evidence" value="ECO:0007669"/>
    <property type="project" value="TreeGrafter"/>
</dbReference>
<dbReference type="EMBL" id="ASSM01000008">
    <property type="protein sequence ID" value="EOS01237.1"/>
    <property type="molecule type" value="Genomic_DNA"/>
</dbReference>
<dbReference type="PANTHER" id="PTHR40074">
    <property type="entry name" value="O-ACETYLTRANSFERASE WECH"/>
    <property type="match status" value="1"/>
</dbReference>
<dbReference type="AlphaFoldDB" id="R9HB37"/>
<dbReference type="HOGENOM" id="CLU_859596_0_0_10"/>
<feature type="transmembrane region" description="Helical" evidence="7">
    <location>
        <begin position="147"/>
        <end position="163"/>
    </location>
</feature>
<keyword evidence="6 7" id="KW-0472">Membrane</keyword>
<evidence type="ECO:0000259" key="8">
    <source>
        <dbReference type="Pfam" id="PF01757"/>
    </source>
</evidence>
<feature type="transmembrane region" description="Helical" evidence="7">
    <location>
        <begin position="50"/>
        <end position="70"/>
    </location>
</feature>
<feature type="transmembrane region" description="Helical" evidence="7">
    <location>
        <begin position="264"/>
        <end position="282"/>
    </location>
</feature>
<feature type="transmembrane region" description="Helical" evidence="7">
    <location>
        <begin position="82"/>
        <end position="106"/>
    </location>
</feature>
<evidence type="ECO:0000256" key="3">
    <source>
        <dbReference type="ARBA" id="ARBA00022475"/>
    </source>
</evidence>
<name>R9HB37_BACT4</name>